<dbReference type="Pfam" id="PF02254">
    <property type="entry name" value="TrkA_N"/>
    <property type="match status" value="1"/>
</dbReference>
<keyword evidence="13" id="KW-1185">Reference proteome</keyword>
<evidence type="ECO:0000256" key="3">
    <source>
        <dbReference type="ARBA" id="ARBA00022449"/>
    </source>
</evidence>
<evidence type="ECO:0000256" key="7">
    <source>
        <dbReference type="ARBA" id="ARBA00022989"/>
    </source>
</evidence>
<dbReference type="PROSITE" id="PS51201">
    <property type="entry name" value="RCK_N"/>
    <property type="match status" value="1"/>
</dbReference>
<comment type="caution">
    <text evidence="12">The sequence shown here is derived from an EMBL/GenBank/DDBJ whole genome shotgun (WGS) entry which is preliminary data.</text>
</comment>
<keyword evidence="7 10" id="KW-1133">Transmembrane helix</keyword>
<dbReference type="HOGENOM" id="CLU_005126_9_3_6"/>
<dbReference type="Gene3D" id="3.40.50.720">
    <property type="entry name" value="NAD(P)-binding Rossmann-like Domain"/>
    <property type="match status" value="1"/>
</dbReference>
<feature type="transmembrane region" description="Helical" evidence="10">
    <location>
        <begin position="236"/>
        <end position="254"/>
    </location>
</feature>
<evidence type="ECO:0000256" key="2">
    <source>
        <dbReference type="ARBA" id="ARBA00022448"/>
    </source>
</evidence>
<dbReference type="GO" id="GO:0012505">
    <property type="term" value="C:endomembrane system"/>
    <property type="evidence" value="ECO:0007669"/>
    <property type="project" value="UniProtKB-SubCell"/>
</dbReference>
<evidence type="ECO:0000256" key="10">
    <source>
        <dbReference type="SAM" id="Phobius"/>
    </source>
</evidence>
<dbReference type="InterPro" id="IPR003148">
    <property type="entry name" value="RCK_N"/>
</dbReference>
<dbReference type="eggNOG" id="COG1226">
    <property type="taxonomic scope" value="Bacteria"/>
</dbReference>
<reference evidence="12 13" key="1">
    <citation type="submission" date="2013-06" db="EMBL/GenBank/DDBJ databases">
        <title>The Genome Sequence of Acinetobacter rudis CIP 110305.</title>
        <authorList>
            <consortium name="The Broad Institute Genome Sequencing Platform"/>
            <consortium name="The Broad Institute Genome Sequencing Center for Infectious Disease"/>
            <person name="Cerqueira G."/>
            <person name="Feldgarden M."/>
            <person name="Courvalin P."/>
            <person name="Perichon B."/>
            <person name="Grillot-Courvalin C."/>
            <person name="Clermont D."/>
            <person name="Rocha E."/>
            <person name="Yoon E.-J."/>
            <person name="Nemec A."/>
            <person name="Young S.K."/>
            <person name="Zeng Q."/>
            <person name="Gargeya S."/>
            <person name="Fitzgerald M."/>
            <person name="Abouelleil A."/>
            <person name="Alvarado L."/>
            <person name="Berlin A.M."/>
            <person name="Chapman S.B."/>
            <person name="Dewar J."/>
            <person name="Goldberg J."/>
            <person name="Griggs A."/>
            <person name="Gujja S."/>
            <person name="Hansen M."/>
            <person name="Howarth C."/>
            <person name="Imamovic A."/>
            <person name="Larimer J."/>
            <person name="McCowan C."/>
            <person name="Murphy C."/>
            <person name="Pearson M."/>
            <person name="Priest M."/>
            <person name="Roberts A."/>
            <person name="Saif S."/>
            <person name="Shea T."/>
            <person name="Sykes S."/>
            <person name="Wortman J."/>
            <person name="Nusbaum C."/>
            <person name="Birren B."/>
        </authorList>
    </citation>
    <scope>NUCLEOTIDE SEQUENCE [LARGE SCALE GENOMIC DNA]</scope>
    <source>
        <strain evidence="12 13">CIP 110305</strain>
    </source>
</reference>
<dbReference type="GO" id="GO:0006813">
    <property type="term" value="P:potassium ion transport"/>
    <property type="evidence" value="ECO:0007669"/>
    <property type="project" value="UniProtKB-KW"/>
</dbReference>
<gene>
    <name evidence="12" type="ORF">F945_03309</name>
</gene>
<feature type="transmembrane region" description="Helical" evidence="10">
    <location>
        <begin position="322"/>
        <end position="344"/>
    </location>
</feature>
<feature type="transmembrane region" description="Helical" evidence="10">
    <location>
        <begin position="148"/>
        <end position="168"/>
    </location>
</feature>
<accession>S3MR00</accession>
<dbReference type="eggNOG" id="COG0475">
    <property type="taxonomic scope" value="Bacteria"/>
</dbReference>
<feature type="transmembrane region" description="Helical" evidence="10">
    <location>
        <begin position="84"/>
        <end position="107"/>
    </location>
</feature>
<evidence type="ECO:0000256" key="6">
    <source>
        <dbReference type="ARBA" id="ARBA00022958"/>
    </source>
</evidence>
<comment type="subcellular location">
    <subcellularLocation>
        <location evidence="1">Endomembrane system</location>
        <topology evidence="1">Multi-pass membrane protein</topology>
    </subcellularLocation>
</comment>
<feature type="domain" description="RCK N-terminal" evidence="11">
    <location>
        <begin position="395"/>
        <end position="511"/>
    </location>
</feature>
<keyword evidence="6" id="KW-0630">Potassium</keyword>
<dbReference type="InterPro" id="IPR038770">
    <property type="entry name" value="Na+/solute_symporter_sf"/>
</dbReference>
<keyword evidence="3" id="KW-0050">Antiport</keyword>
<dbReference type="PANTHER" id="PTHR46157:SF4">
    <property type="entry name" value="K(+) EFFLUX ANTIPORTER 3, CHLOROPLASTIC"/>
    <property type="match status" value="1"/>
</dbReference>
<evidence type="ECO:0000313" key="13">
    <source>
        <dbReference type="Proteomes" id="UP000014568"/>
    </source>
</evidence>
<dbReference type="InterPro" id="IPR023298">
    <property type="entry name" value="ATPase_P-typ_TM_dom_sf"/>
</dbReference>
<dbReference type="AlphaFoldDB" id="S3MR00"/>
<keyword evidence="9 10" id="KW-0472">Membrane</keyword>
<feature type="transmembrane region" description="Helical" evidence="10">
    <location>
        <begin position="180"/>
        <end position="199"/>
    </location>
</feature>
<dbReference type="EMBL" id="ATGI01000038">
    <property type="protein sequence ID" value="EPF70290.1"/>
    <property type="molecule type" value="Genomic_DNA"/>
</dbReference>
<dbReference type="OrthoDB" id="9781411at2"/>
<protein>
    <recommendedName>
        <fullName evidence="11">RCK N-terminal domain-containing protein</fullName>
    </recommendedName>
</protein>
<dbReference type="Proteomes" id="UP000014568">
    <property type="component" value="Unassembled WGS sequence"/>
</dbReference>
<dbReference type="GO" id="GO:1902600">
    <property type="term" value="P:proton transmembrane transport"/>
    <property type="evidence" value="ECO:0007669"/>
    <property type="project" value="InterPro"/>
</dbReference>
<organism evidence="12 13">
    <name type="scientific">Acinetobacter rudis CIP 110305</name>
    <dbReference type="NCBI Taxonomy" id="421052"/>
    <lineage>
        <taxon>Bacteria</taxon>
        <taxon>Pseudomonadati</taxon>
        <taxon>Pseudomonadota</taxon>
        <taxon>Gammaproteobacteria</taxon>
        <taxon>Moraxellales</taxon>
        <taxon>Moraxellaceae</taxon>
        <taxon>Acinetobacter</taxon>
    </lineage>
</organism>
<dbReference type="SUPFAM" id="SSF81665">
    <property type="entry name" value="Calcium ATPase, transmembrane domain M"/>
    <property type="match status" value="1"/>
</dbReference>
<dbReference type="PATRIC" id="fig|421052.3.peg.3243"/>
<evidence type="ECO:0000256" key="9">
    <source>
        <dbReference type="ARBA" id="ARBA00023136"/>
    </source>
</evidence>
<evidence type="ECO:0000256" key="5">
    <source>
        <dbReference type="ARBA" id="ARBA00022692"/>
    </source>
</evidence>
<keyword evidence="8" id="KW-0406">Ion transport</keyword>
<dbReference type="Gene3D" id="1.20.1530.20">
    <property type="match status" value="1"/>
</dbReference>
<evidence type="ECO:0000256" key="8">
    <source>
        <dbReference type="ARBA" id="ARBA00023065"/>
    </source>
</evidence>
<keyword evidence="4" id="KW-0633">Potassium transport</keyword>
<feature type="transmembrane region" description="Helical" evidence="10">
    <location>
        <begin position="113"/>
        <end position="133"/>
    </location>
</feature>
<evidence type="ECO:0000256" key="1">
    <source>
        <dbReference type="ARBA" id="ARBA00004127"/>
    </source>
</evidence>
<dbReference type="SUPFAM" id="SSF51735">
    <property type="entry name" value="NAD(P)-binding Rossmann-fold domains"/>
    <property type="match status" value="1"/>
</dbReference>
<feature type="transmembrane region" description="Helical" evidence="10">
    <location>
        <begin position="51"/>
        <end position="72"/>
    </location>
</feature>
<feature type="transmembrane region" description="Helical" evidence="10">
    <location>
        <begin position="266"/>
        <end position="287"/>
    </location>
</feature>
<dbReference type="PANTHER" id="PTHR46157">
    <property type="entry name" value="K(+) EFFLUX ANTIPORTER 3, CHLOROPLASTIC"/>
    <property type="match status" value="1"/>
</dbReference>
<evidence type="ECO:0000259" key="11">
    <source>
        <dbReference type="PROSITE" id="PS51201"/>
    </source>
</evidence>
<dbReference type="GO" id="GO:0015297">
    <property type="term" value="F:antiporter activity"/>
    <property type="evidence" value="ECO:0007669"/>
    <property type="project" value="UniProtKB-KW"/>
</dbReference>
<evidence type="ECO:0000256" key="4">
    <source>
        <dbReference type="ARBA" id="ARBA00022538"/>
    </source>
</evidence>
<keyword evidence="5 10" id="KW-0812">Transmembrane</keyword>
<dbReference type="GO" id="GO:0005886">
    <property type="term" value="C:plasma membrane"/>
    <property type="evidence" value="ECO:0007669"/>
    <property type="project" value="TreeGrafter"/>
</dbReference>
<feature type="transmembrane region" description="Helical" evidence="10">
    <location>
        <begin position="293"/>
        <end position="315"/>
    </location>
</feature>
<dbReference type="Pfam" id="PF00999">
    <property type="entry name" value="Na_H_Exchanger"/>
    <property type="match status" value="1"/>
</dbReference>
<dbReference type="InterPro" id="IPR006153">
    <property type="entry name" value="Cation/H_exchanger_TM"/>
</dbReference>
<keyword evidence="2" id="KW-0813">Transport</keyword>
<proteinExistence type="predicted"/>
<dbReference type="RefSeq" id="WP_016657676.1">
    <property type="nucleotide sequence ID" value="NZ_KE340355.1"/>
</dbReference>
<dbReference type="InterPro" id="IPR036291">
    <property type="entry name" value="NAD(P)-bd_dom_sf"/>
</dbReference>
<feature type="transmembrane region" description="Helical" evidence="10">
    <location>
        <begin position="356"/>
        <end position="375"/>
    </location>
</feature>
<name>S3MR00_9GAMM</name>
<sequence length="628" mass="69479">MSLLVQISILLVTALILVPLTKRLGLSSVLAFLLTGIVLGPNLLDLNQDTALTTELTYIGTLSLLFLIGLELRPQRLWQVRTQISKLGGLSLLLCTLVLMIPLLLLFKLSLSVSFILAVALSLASSSLLLQLLQQQQLLNSRFGQQSFALLILQGAIALLLLAFSPLLLPNDQNIHHDVAYFSSLVAALSGLFLMGRYVMRPLQHFLSKNAATELLTAVAVLQSLLVFLVLTALSIPATVSALFAGILIADAKFRHEFEANIAPFKGILIGMFFIGIGMSLNLSILFSQSLLLLAALITFVLIKTLCLVSLGYFYQRNWQQPLLLALSFTQAGEIGFVAIQLLFNAESLSPLHYQLLLWLVALSMLITPALFWLIQRYILPKFKTYTPQTAQNTTPRLIIAGFGRSGQIIARVAHIQQLPFTAIDNSPVQLQMLQGSEANIIEGDATEAEILLAAGIDSAEVFVLAIDDVESSMQIARYIRLHYPTLCLIARARDRHHLHLLKELGISHIWRETYLSSLGMAYRTLCKLGIPTVQAKQLIEDFRDHDEAQIAEQQRIYTDDKKVYESYSSFIDELNCIFESDQLRVGSSVSPIDTDATDAIADSCAHPITSMPTHAKDRIDITKNEFD</sequence>
<evidence type="ECO:0000313" key="12">
    <source>
        <dbReference type="EMBL" id="EPF70290.1"/>
    </source>
</evidence>
<dbReference type="STRING" id="632955.GCA_000829675_02989"/>
<dbReference type="FunFam" id="3.40.50.720:FF:000036">
    <property type="entry name" value="Glutathione-regulated potassium-efflux system protein KefB"/>
    <property type="match status" value="1"/>
</dbReference>